<dbReference type="GO" id="GO:0043565">
    <property type="term" value="F:sequence-specific DNA binding"/>
    <property type="evidence" value="ECO:0007669"/>
    <property type="project" value="TreeGrafter"/>
</dbReference>
<evidence type="ECO:0000256" key="1">
    <source>
        <dbReference type="ARBA" id="ARBA00009437"/>
    </source>
</evidence>
<dbReference type="Proteomes" id="UP000242515">
    <property type="component" value="Unassembled WGS sequence"/>
</dbReference>
<evidence type="ECO:0000256" key="4">
    <source>
        <dbReference type="ARBA" id="ARBA00023163"/>
    </source>
</evidence>
<evidence type="ECO:0000256" key="3">
    <source>
        <dbReference type="ARBA" id="ARBA00023125"/>
    </source>
</evidence>
<dbReference type="InterPro" id="IPR036388">
    <property type="entry name" value="WH-like_DNA-bd_sf"/>
</dbReference>
<dbReference type="PANTHER" id="PTHR30537:SF21">
    <property type="entry name" value="HTH-TYPE TRANSCRIPTIONAL REGULATOR SINR-RELATED"/>
    <property type="match status" value="1"/>
</dbReference>
<reference evidence="7" key="1">
    <citation type="submission" date="2016-10" db="EMBL/GenBank/DDBJ databases">
        <authorList>
            <person name="Varghese N."/>
            <person name="Submissions S."/>
        </authorList>
    </citation>
    <scope>NUCLEOTIDE SEQUENCE [LARGE SCALE GENOMIC DNA]</scope>
    <source>
        <strain evidence="7">8N4</strain>
    </source>
</reference>
<protein>
    <submittedName>
        <fullName evidence="6">DNA-binding transcriptional regulator, LysR family</fullName>
    </submittedName>
</protein>
<keyword evidence="7" id="KW-1185">Reference proteome</keyword>
<dbReference type="GO" id="GO:0003700">
    <property type="term" value="F:DNA-binding transcription factor activity"/>
    <property type="evidence" value="ECO:0007669"/>
    <property type="project" value="InterPro"/>
</dbReference>
<sequence length="294" mass="34629">MKFYLKDFWIFISIAETKSLSKTASQMGMSVSSISKRLTRLESYLQMTLFERTTRSIKLSPMGEVAYEKSLLITDEFQRFIDELKSSKSTLKISTPHRFIESFLIDWCYEYCRNKPNIDISVIERKESMDSLDIDELFITNRKSGYPLAIHRQLHPVKRVICCSADMDENVAISTPDDLKDCSTIYFISNESEYDIELIRNGDSYKFINDGLHLSSIEESLKMVLEKGCVLVGIPFIHIRQLVKMKKIKVILSEWEMKDLNYYLVWKERPYFKKELTEFLNYIEYKWKEGCGVY</sequence>
<name>A0A1H9M9Z7_9GAMM</name>
<proteinExistence type="inferred from homology"/>
<dbReference type="Gene3D" id="3.40.190.290">
    <property type="match status" value="1"/>
</dbReference>
<dbReference type="InterPro" id="IPR000847">
    <property type="entry name" value="LysR_HTH_N"/>
</dbReference>
<dbReference type="STRING" id="988801.SAMN05216522_11430"/>
<keyword evidence="2" id="KW-0805">Transcription regulation</keyword>
<dbReference type="AlphaFoldDB" id="A0A1H9M9Z7"/>
<dbReference type="EMBL" id="FOGC01000014">
    <property type="protein sequence ID" value="SER20508.1"/>
    <property type="molecule type" value="Genomic_DNA"/>
</dbReference>
<gene>
    <name evidence="6" type="ORF">SAMN05216522_11430</name>
</gene>
<dbReference type="RefSeq" id="WP_177173178.1">
    <property type="nucleotide sequence ID" value="NZ_FOGC01000014.1"/>
</dbReference>
<dbReference type="InterPro" id="IPR058163">
    <property type="entry name" value="LysR-type_TF_proteobact-type"/>
</dbReference>
<evidence type="ECO:0000259" key="5">
    <source>
        <dbReference type="PROSITE" id="PS50931"/>
    </source>
</evidence>
<evidence type="ECO:0000313" key="7">
    <source>
        <dbReference type="Proteomes" id="UP000242515"/>
    </source>
</evidence>
<dbReference type="SUPFAM" id="SSF46785">
    <property type="entry name" value="Winged helix' DNA-binding domain"/>
    <property type="match status" value="1"/>
</dbReference>
<dbReference type="Pfam" id="PF03466">
    <property type="entry name" value="LysR_substrate"/>
    <property type="match status" value="1"/>
</dbReference>
<feature type="domain" description="HTH lysR-type" evidence="5">
    <location>
        <begin position="1"/>
        <end position="60"/>
    </location>
</feature>
<dbReference type="SUPFAM" id="SSF53850">
    <property type="entry name" value="Periplasmic binding protein-like II"/>
    <property type="match status" value="1"/>
</dbReference>
<keyword evidence="3 6" id="KW-0238">DNA-binding</keyword>
<evidence type="ECO:0000256" key="2">
    <source>
        <dbReference type="ARBA" id="ARBA00023015"/>
    </source>
</evidence>
<dbReference type="PROSITE" id="PS50931">
    <property type="entry name" value="HTH_LYSR"/>
    <property type="match status" value="1"/>
</dbReference>
<dbReference type="InterPro" id="IPR036390">
    <property type="entry name" value="WH_DNA-bd_sf"/>
</dbReference>
<evidence type="ECO:0000313" key="6">
    <source>
        <dbReference type="EMBL" id="SER20508.1"/>
    </source>
</evidence>
<dbReference type="GO" id="GO:0006351">
    <property type="term" value="P:DNA-templated transcription"/>
    <property type="evidence" value="ECO:0007669"/>
    <property type="project" value="TreeGrafter"/>
</dbReference>
<dbReference type="InterPro" id="IPR005119">
    <property type="entry name" value="LysR_subst-bd"/>
</dbReference>
<comment type="similarity">
    <text evidence="1">Belongs to the LysR transcriptional regulatory family.</text>
</comment>
<keyword evidence="4" id="KW-0804">Transcription</keyword>
<dbReference type="Gene3D" id="1.10.10.10">
    <property type="entry name" value="Winged helix-like DNA-binding domain superfamily/Winged helix DNA-binding domain"/>
    <property type="match status" value="1"/>
</dbReference>
<accession>A0A1H9M9Z7</accession>
<organism evidence="6 7">
    <name type="scientific">Rosenbergiella nectarea</name>
    <dbReference type="NCBI Taxonomy" id="988801"/>
    <lineage>
        <taxon>Bacteria</taxon>
        <taxon>Pseudomonadati</taxon>
        <taxon>Pseudomonadota</taxon>
        <taxon>Gammaproteobacteria</taxon>
        <taxon>Enterobacterales</taxon>
        <taxon>Erwiniaceae</taxon>
        <taxon>Rosenbergiella</taxon>
    </lineage>
</organism>
<dbReference type="PANTHER" id="PTHR30537">
    <property type="entry name" value="HTH-TYPE TRANSCRIPTIONAL REGULATOR"/>
    <property type="match status" value="1"/>
</dbReference>
<dbReference type="Pfam" id="PF00126">
    <property type="entry name" value="HTH_1"/>
    <property type="match status" value="1"/>
</dbReference>